<sequence length="236" mass="25933">MTAFHLSLREADILAELIAVNLRVFPFQLPTHGELVAERQQLGYQVVAALEERGLARQGTLERHVAQALRVLATFERAVVVVGTAGERTILARLAASGRHAVLVSQYGGGMMFEEITPESLAYTAVSLLPDLPGGPGQPVTISRPDEPRPDTFADGPAHAVRTMLERPRTGGGYFVTVARDRMARERRAPGLTWFDTDAGRYMVRPHPDGTGTYTPADRARLRHQLDGMLDSLRDR</sequence>
<evidence type="ECO:0000313" key="5">
    <source>
        <dbReference type="EMBL" id="RZS44915.1"/>
    </source>
</evidence>
<keyword evidence="6" id="KW-1185">Reference proteome</keyword>
<comment type="caution">
    <text evidence="5">The sequence shown here is derived from an EMBL/GenBank/DDBJ whole genome shotgun (WGS) entry which is preliminary data.</text>
</comment>
<accession>A0A4Q7L6E6</accession>
<dbReference type="InterPro" id="IPR025734">
    <property type="entry name" value="EspG"/>
</dbReference>
<evidence type="ECO:0000256" key="3">
    <source>
        <dbReference type="ARBA" id="ARBA00022490"/>
    </source>
</evidence>
<reference evidence="5 6" key="1">
    <citation type="submission" date="2019-02" db="EMBL/GenBank/DDBJ databases">
        <title>Genomic Encyclopedia of Type Strains, Phase IV (KMG-IV): sequencing the most valuable type-strain genomes for metagenomic binning, comparative biology and taxonomic classification.</title>
        <authorList>
            <person name="Goeker M."/>
        </authorList>
    </citation>
    <scope>NUCLEOTIDE SEQUENCE [LARGE SCALE GENOMIC DNA]</scope>
    <source>
        <strain evidence="5 6">DSM 101727</strain>
    </source>
</reference>
<gene>
    <name evidence="5" type="ORF">EV193_101796</name>
</gene>
<dbReference type="Proteomes" id="UP000294257">
    <property type="component" value="Unassembled WGS sequence"/>
</dbReference>
<organism evidence="5 6">
    <name type="scientific">Herbihabitans rhizosphaerae</name>
    <dbReference type="NCBI Taxonomy" id="1872711"/>
    <lineage>
        <taxon>Bacteria</taxon>
        <taxon>Bacillati</taxon>
        <taxon>Actinomycetota</taxon>
        <taxon>Actinomycetes</taxon>
        <taxon>Pseudonocardiales</taxon>
        <taxon>Pseudonocardiaceae</taxon>
        <taxon>Herbihabitans</taxon>
    </lineage>
</organism>
<proteinExistence type="inferred from homology"/>
<dbReference type="EMBL" id="SGWQ01000001">
    <property type="protein sequence ID" value="RZS44915.1"/>
    <property type="molecule type" value="Genomic_DNA"/>
</dbReference>
<evidence type="ECO:0000256" key="2">
    <source>
        <dbReference type="ARBA" id="ARBA00006411"/>
    </source>
</evidence>
<dbReference type="RefSeq" id="WP_130342529.1">
    <property type="nucleotide sequence ID" value="NZ_SGWQ01000001.1"/>
</dbReference>
<comment type="similarity">
    <text evidence="2">Belongs to the EspG family.</text>
</comment>
<evidence type="ECO:0000256" key="1">
    <source>
        <dbReference type="ARBA" id="ARBA00004496"/>
    </source>
</evidence>
<evidence type="ECO:0000256" key="4">
    <source>
        <dbReference type="ARBA" id="ARBA00023186"/>
    </source>
</evidence>
<dbReference type="OrthoDB" id="5175124at2"/>
<keyword evidence="4" id="KW-0143">Chaperone</keyword>
<protein>
    <submittedName>
        <fullName evidence="5">ESAT-6 protein secretion system EspG family protein</fullName>
    </submittedName>
</protein>
<evidence type="ECO:0000313" key="6">
    <source>
        <dbReference type="Proteomes" id="UP000294257"/>
    </source>
</evidence>
<keyword evidence="3" id="KW-0963">Cytoplasm</keyword>
<dbReference type="AlphaFoldDB" id="A0A4Q7L6E6"/>
<name>A0A4Q7L6E6_9PSEU</name>
<dbReference type="Pfam" id="PF14011">
    <property type="entry name" value="ESX-1_EspG"/>
    <property type="match status" value="1"/>
</dbReference>
<comment type="subcellular location">
    <subcellularLocation>
        <location evidence="1">Cytoplasm</location>
    </subcellularLocation>
</comment>